<keyword evidence="5" id="KW-1185">Reference proteome</keyword>
<dbReference type="Pfam" id="PF05199">
    <property type="entry name" value="GMC_oxred_C"/>
    <property type="match status" value="1"/>
</dbReference>
<feature type="transmembrane region" description="Helical" evidence="2">
    <location>
        <begin position="20"/>
        <end position="45"/>
    </location>
</feature>
<evidence type="ECO:0000313" key="5">
    <source>
        <dbReference type="Proteomes" id="UP001586593"/>
    </source>
</evidence>
<organism evidence="4 5">
    <name type="scientific">Phialemonium thermophilum</name>
    <dbReference type="NCBI Taxonomy" id="223376"/>
    <lineage>
        <taxon>Eukaryota</taxon>
        <taxon>Fungi</taxon>
        <taxon>Dikarya</taxon>
        <taxon>Ascomycota</taxon>
        <taxon>Pezizomycotina</taxon>
        <taxon>Sordariomycetes</taxon>
        <taxon>Sordariomycetidae</taxon>
        <taxon>Cephalothecales</taxon>
        <taxon>Cephalothecaceae</taxon>
        <taxon>Phialemonium</taxon>
    </lineage>
</organism>
<protein>
    <recommendedName>
        <fullName evidence="3">Glucose-methanol-choline oxidoreductase C-terminal domain-containing protein</fullName>
    </recommendedName>
</protein>
<dbReference type="PANTHER" id="PTHR11552">
    <property type="entry name" value="GLUCOSE-METHANOL-CHOLINE GMC OXIDOREDUCTASE"/>
    <property type="match status" value="1"/>
</dbReference>
<dbReference type="Gene3D" id="3.30.560.10">
    <property type="entry name" value="Glucose Oxidase, domain 3"/>
    <property type="match status" value="1"/>
</dbReference>
<feature type="region of interest" description="Disordered" evidence="1">
    <location>
        <begin position="172"/>
        <end position="194"/>
    </location>
</feature>
<dbReference type="Proteomes" id="UP001586593">
    <property type="component" value="Unassembled WGS sequence"/>
</dbReference>
<evidence type="ECO:0000259" key="3">
    <source>
        <dbReference type="Pfam" id="PF05199"/>
    </source>
</evidence>
<keyword evidence="2" id="KW-0472">Membrane</keyword>
<comment type="caution">
    <text evidence="4">The sequence shown here is derived from an EMBL/GenBank/DDBJ whole genome shotgun (WGS) entry which is preliminary data.</text>
</comment>
<proteinExistence type="predicted"/>
<evidence type="ECO:0000313" key="4">
    <source>
        <dbReference type="EMBL" id="KAL1842177.1"/>
    </source>
</evidence>
<keyword evidence="2" id="KW-1133">Transmembrane helix</keyword>
<name>A0ABR3VKQ2_9PEZI</name>
<dbReference type="PANTHER" id="PTHR11552:SF219">
    <property type="entry name" value="GLUCOSE-METHANOL-CHOLINE OXIDOREDUCTASE N-TERMINAL DOMAIN-CONTAINING PROTEIN"/>
    <property type="match status" value="1"/>
</dbReference>
<dbReference type="InterPro" id="IPR012132">
    <property type="entry name" value="GMC_OxRdtase"/>
</dbReference>
<gene>
    <name evidence="4" type="ORF">VTK73DRAFT_3189</name>
</gene>
<keyword evidence="2" id="KW-0812">Transmembrane</keyword>
<dbReference type="SUPFAM" id="SSF54373">
    <property type="entry name" value="FAD-linked reductases, C-terminal domain"/>
    <property type="match status" value="1"/>
</dbReference>
<feature type="domain" description="Glucose-methanol-choline oxidoreductase C-terminal" evidence="3">
    <location>
        <begin position="107"/>
        <end position="162"/>
    </location>
</feature>
<dbReference type="InterPro" id="IPR007867">
    <property type="entry name" value="GMC_OxRtase_C"/>
</dbReference>
<dbReference type="EMBL" id="JAZHXJ010001982">
    <property type="protein sequence ID" value="KAL1842177.1"/>
    <property type="molecule type" value="Genomic_DNA"/>
</dbReference>
<evidence type="ECO:0000256" key="1">
    <source>
        <dbReference type="SAM" id="MobiDB-lite"/>
    </source>
</evidence>
<sequence>MLEVPRKHSVHQLETVWGAVWHLFLYFVFGTGLFANTVTPAAAFLRTTALDDDTMTIRRGAEGETGPDASAPRNVPDIEIMMTPLKCIRELVTSRPLMTFHTTLLQPFSRGRIELASTDPEASPRIHYRMLTDERDRATIRRGTRFAMRLAEQLQASGYPYPARLAFAPGVDAPELDAMTRDQDSPPLEGPSAP</sequence>
<evidence type="ECO:0000256" key="2">
    <source>
        <dbReference type="SAM" id="Phobius"/>
    </source>
</evidence>
<accession>A0ABR3VKQ2</accession>
<reference evidence="4 5" key="1">
    <citation type="journal article" date="2024" name="Commun. Biol.">
        <title>Comparative genomic analysis of thermophilic fungi reveals convergent evolutionary adaptations and gene losses.</title>
        <authorList>
            <person name="Steindorff A.S."/>
            <person name="Aguilar-Pontes M.V."/>
            <person name="Robinson A.J."/>
            <person name="Andreopoulos B."/>
            <person name="LaButti K."/>
            <person name="Kuo A."/>
            <person name="Mondo S."/>
            <person name="Riley R."/>
            <person name="Otillar R."/>
            <person name="Haridas S."/>
            <person name="Lipzen A."/>
            <person name="Grimwood J."/>
            <person name="Schmutz J."/>
            <person name="Clum A."/>
            <person name="Reid I.D."/>
            <person name="Moisan M.C."/>
            <person name="Butler G."/>
            <person name="Nguyen T.T.M."/>
            <person name="Dewar K."/>
            <person name="Conant G."/>
            <person name="Drula E."/>
            <person name="Henrissat B."/>
            <person name="Hansel C."/>
            <person name="Singer S."/>
            <person name="Hutchinson M.I."/>
            <person name="de Vries R.P."/>
            <person name="Natvig D.O."/>
            <person name="Powell A.J."/>
            <person name="Tsang A."/>
            <person name="Grigoriev I.V."/>
        </authorList>
    </citation>
    <scope>NUCLEOTIDE SEQUENCE [LARGE SCALE GENOMIC DNA]</scope>
    <source>
        <strain evidence="4 5">ATCC 24622</strain>
    </source>
</reference>